<sequence length="304" mass="30792">MNLLLVLLLSATGTLAQIAAIPKCAQACFAQAVNYAGCVTIDDVMDPTCACESYTLKNSFGGHDTGVSYARDLCRVKARCSSSDWSEFSEALNNLCYNKDASPKYNCGIIPGDPVPPTISVKPTGQNTITVSLNPTSTDTMTLDAYPRYTTIMTTSTLYTTKTITTTNGNGQANTMNLVAELYVAVCPTRVVVGAPIGDSTQSAFRQGTPATSSPDSNSLFAKLTAAEASASSVAATKTTAGLGPTQTGATTLTTGSSQAGNSTGTGSGAGASATKSAGAERVAGVAGLSSLGAALVGVLANFL</sequence>
<dbReference type="EMBL" id="NPIC01000003">
    <property type="protein sequence ID" value="RDL37710.1"/>
    <property type="molecule type" value="Genomic_DNA"/>
</dbReference>
<dbReference type="AlphaFoldDB" id="A0A370TQB7"/>
<dbReference type="OrthoDB" id="10489070at2759"/>
<organism evidence="3 4">
    <name type="scientific">Venustampulla echinocandica</name>
    <dbReference type="NCBI Taxonomy" id="2656787"/>
    <lineage>
        <taxon>Eukaryota</taxon>
        <taxon>Fungi</taxon>
        <taxon>Dikarya</taxon>
        <taxon>Ascomycota</taxon>
        <taxon>Pezizomycotina</taxon>
        <taxon>Leotiomycetes</taxon>
        <taxon>Helotiales</taxon>
        <taxon>Pleuroascaceae</taxon>
        <taxon>Venustampulla</taxon>
    </lineage>
</organism>
<reference evidence="3 4" key="1">
    <citation type="journal article" date="2018" name="IMA Fungus">
        <title>IMA Genome-F 9: Draft genome sequence of Annulohypoxylon stygium, Aspergillus mulundensis, Berkeleyomyces basicola (syn. Thielaviopsis basicola), Ceratocystis smalleyi, two Cercospora beticola strains, Coleophoma cylindrospora, Fusarium fracticaudum, Phialophora cf. hyalina, and Morchella septimelata.</title>
        <authorList>
            <person name="Wingfield B.D."/>
            <person name="Bills G.F."/>
            <person name="Dong Y."/>
            <person name="Huang W."/>
            <person name="Nel W.J."/>
            <person name="Swalarsk-Parry B.S."/>
            <person name="Vaghefi N."/>
            <person name="Wilken P.M."/>
            <person name="An Z."/>
            <person name="de Beer Z.W."/>
            <person name="De Vos L."/>
            <person name="Chen L."/>
            <person name="Duong T.A."/>
            <person name="Gao Y."/>
            <person name="Hammerbacher A."/>
            <person name="Kikkert J.R."/>
            <person name="Li Y."/>
            <person name="Li H."/>
            <person name="Li K."/>
            <person name="Li Q."/>
            <person name="Liu X."/>
            <person name="Ma X."/>
            <person name="Naidoo K."/>
            <person name="Pethybridge S.J."/>
            <person name="Sun J."/>
            <person name="Steenkamp E.T."/>
            <person name="van der Nest M.A."/>
            <person name="van Wyk S."/>
            <person name="Wingfield M.J."/>
            <person name="Xiong C."/>
            <person name="Yue Q."/>
            <person name="Zhang X."/>
        </authorList>
    </citation>
    <scope>NUCLEOTIDE SEQUENCE [LARGE SCALE GENOMIC DNA]</scope>
    <source>
        <strain evidence="3 4">BP 5553</strain>
    </source>
</reference>
<dbReference type="GeneID" id="43597992"/>
<evidence type="ECO:0000256" key="1">
    <source>
        <dbReference type="SAM" id="MobiDB-lite"/>
    </source>
</evidence>
<feature type="region of interest" description="Disordered" evidence="1">
    <location>
        <begin position="240"/>
        <end position="274"/>
    </location>
</feature>
<protein>
    <recommendedName>
        <fullName evidence="5">Extracellular membrane protein CFEM domain-containing protein</fullName>
    </recommendedName>
</protein>
<dbReference type="Proteomes" id="UP000254866">
    <property type="component" value="Unassembled WGS sequence"/>
</dbReference>
<comment type="caution">
    <text evidence="3">The sequence shown here is derived from an EMBL/GenBank/DDBJ whole genome shotgun (WGS) entry which is preliminary data.</text>
</comment>
<name>A0A370TQB7_9HELO</name>
<evidence type="ECO:0008006" key="5">
    <source>
        <dbReference type="Google" id="ProtNLM"/>
    </source>
</evidence>
<evidence type="ECO:0000313" key="4">
    <source>
        <dbReference type="Proteomes" id="UP000254866"/>
    </source>
</evidence>
<keyword evidence="4" id="KW-1185">Reference proteome</keyword>
<feature type="chain" id="PRO_5017083766" description="Extracellular membrane protein CFEM domain-containing protein" evidence="2">
    <location>
        <begin position="17"/>
        <end position="304"/>
    </location>
</feature>
<accession>A0A370TQB7</accession>
<evidence type="ECO:0000256" key="2">
    <source>
        <dbReference type="SAM" id="SignalP"/>
    </source>
</evidence>
<evidence type="ECO:0000313" key="3">
    <source>
        <dbReference type="EMBL" id="RDL37710.1"/>
    </source>
</evidence>
<proteinExistence type="predicted"/>
<feature type="signal peptide" evidence="2">
    <location>
        <begin position="1"/>
        <end position="16"/>
    </location>
</feature>
<feature type="compositionally biased region" description="Low complexity" evidence="1">
    <location>
        <begin position="240"/>
        <end position="263"/>
    </location>
</feature>
<keyword evidence="2" id="KW-0732">Signal</keyword>
<gene>
    <name evidence="3" type="ORF">BP5553_05143</name>
</gene>
<dbReference type="RefSeq" id="XP_031870366.1">
    <property type="nucleotide sequence ID" value="XM_032013766.1"/>
</dbReference>